<dbReference type="Proteomes" id="UP000682782">
    <property type="component" value="Chromosome"/>
</dbReference>
<evidence type="ECO:0000313" key="2">
    <source>
        <dbReference type="Proteomes" id="UP000682782"/>
    </source>
</evidence>
<gene>
    <name evidence="1" type="primary">rho</name>
    <name evidence="1" type="ORF">JYE49_05175</name>
</gene>
<keyword evidence="2" id="KW-1185">Reference proteome</keyword>
<evidence type="ECO:0000313" key="1">
    <source>
        <dbReference type="EMBL" id="QUC68086.1"/>
    </source>
</evidence>
<dbReference type="EMBL" id="CP068393">
    <property type="protein sequence ID" value="QUC68086.1"/>
    <property type="molecule type" value="Genomic_DNA"/>
</dbReference>
<accession>A0AC61N7Z8</accession>
<proteinExistence type="predicted"/>
<sequence length="587" mass="63830">MTLSDLNGMTVLQLRKLARENSVVLGAGIDKAGIIEKLLPVLSDETEQPAAQPAEAPAPVEAEPKYQAAWHNTDTPRYNVRPAYQAPGSASRPAWQSTSPSGQHLPHDQQHVQPMRPGSFTPRFGPAASVQPAAPAAQSSEPAEQPHPPVVSPLPEKRISIGSETGFGPRSFGPNAVPHTPARTSEPFAPPFQAQDTGIQAPSLEELLASGDYEEGGGILELHPDGYGFLRNASFQPSTKDIYVSMAQIRRFGLRTGDMIKGKIRPQREGDKYAALLYISSVNDVPEEEAFNRPAFDELTPVYPSRRISLECRDGKSFPDMRLIDLIAPLGFGQRGLMLCPPQTGKAEIMQHFAKVVCENYPDVQVLMLLIDVTPEDATMVRETVPCTVLASTFDQTPEAHLRLSEIVLERAMRLVEQKKDVVLIVDSLTRLAKIYTTAAAQQGRSLPGMVNPSSLFRAKRLFGAARACKEGGSLTVLAAMDISTGSKVDDSVVEEFKGTANMELTLDQGVARAGVTPSLNLQQSFTKNADILLDNKQKEGLSLIRTLLGSTSSAVAIPQLESMMDKTDTNEALLLKMKDWFALMNR</sequence>
<protein>
    <submittedName>
        <fullName evidence="1">Transcription termination factor Rho</fullName>
    </submittedName>
</protein>
<reference evidence="1" key="1">
    <citation type="submission" date="2021-01" db="EMBL/GenBank/DDBJ databases">
        <title>Complete genome sequence of Clostridiales bacterium R-7.</title>
        <authorList>
            <person name="Mahoney-Kurpe S.C."/>
            <person name="Palevich N."/>
            <person name="Koike S."/>
            <person name="Moon C.D."/>
            <person name="Attwood G.T."/>
        </authorList>
    </citation>
    <scope>NUCLEOTIDE SEQUENCE</scope>
    <source>
        <strain evidence="1">R-7</strain>
    </source>
</reference>
<organism evidence="1 2">
    <name type="scientific">Aristaeella hokkaidonensis</name>
    <dbReference type="NCBI Taxonomy" id="3046382"/>
    <lineage>
        <taxon>Bacteria</taxon>
        <taxon>Bacillati</taxon>
        <taxon>Bacillota</taxon>
        <taxon>Clostridia</taxon>
        <taxon>Eubacteriales</taxon>
        <taxon>Aristaeellaceae</taxon>
        <taxon>Aristaeella</taxon>
    </lineage>
</organism>
<name>A0AC61N7Z8_9FIRM</name>